<keyword evidence="11" id="KW-1185">Reference proteome</keyword>
<comment type="similarity">
    <text evidence="1 7">Belongs to the patatin family.</text>
</comment>
<dbReference type="Gene3D" id="3.40.1090.10">
    <property type="entry name" value="Cytosolic phospholipase A2 catalytic domain"/>
    <property type="match status" value="1"/>
</dbReference>
<evidence type="ECO:0000256" key="2">
    <source>
        <dbReference type="ARBA" id="ARBA00022801"/>
    </source>
</evidence>
<dbReference type="GO" id="GO:0006952">
    <property type="term" value="P:defense response"/>
    <property type="evidence" value="ECO:0007669"/>
    <property type="project" value="UniProtKB-KW"/>
</dbReference>
<keyword evidence="2 6" id="KW-0378">Hydrolase</keyword>
<evidence type="ECO:0000256" key="1">
    <source>
        <dbReference type="ARBA" id="ARBA00010240"/>
    </source>
</evidence>
<evidence type="ECO:0000259" key="9">
    <source>
        <dbReference type="PROSITE" id="PS51635"/>
    </source>
</evidence>
<sequence length="451" mass="50192">MKKTKSSLHSPPNGGLTTILSIDGGGIRGIIEGVSLEFLESELQRLDGKHARLVDYFDWVAGTSTGGLVTLMLATPDENNRPLFAAKDILPFYLKHCPKIFYQPRSLIGKIKHCLKGLVRPKYNGKYFHKLVKEKLGDKHLHDTLTNVVIPTVDIKPPRPVIFSSYELKRHPSLDALLSDICIGTSAAPPYLPAHQFSSTTSTTKSREFNLIDGGVAANNPASIAIKEAEKEILKKNPGCGNEELHKRILLISLGTGLANDEEEYDAKEVARWGAFQWLIGPHWSSPVVHMCIKVTGGILDYHTQCVLEDVQSHGHYLRIQDDTLSGSLASVDIATKKNLNDLVKVGEALLKKPVSRLDSNTSETEPLPLETNAEALVRMAKILSEERARRIQEGHHPQRIQEGHHHKNIRLLLSHNPFGKFFSKYFMLRVCYILLILAFGLHSLKVLVVS</sequence>
<feature type="transmembrane region" description="Helical" evidence="8">
    <location>
        <begin position="427"/>
        <end position="445"/>
    </location>
</feature>
<dbReference type="Proteomes" id="UP000250321">
    <property type="component" value="Unassembled WGS sequence"/>
</dbReference>
<dbReference type="EC" id="3.1.1.-" evidence="7"/>
<evidence type="ECO:0000256" key="8">
    <source>
        <dbReference type="SAM" id="Phobius"/>
    </source>
</evidence>
<dbReference type="PANTHER" id="PTHR32176:SF109">
    <property type="entry name" value="PATATIN-LIKE PROTEIN 2"/>
    <property type="match status" value="1"/>
</dbReference>
<evidence type="ECO:0000256" key="6">
    <source>
        <dbReference type="PROSITE-ProRule" id="PRU01161"/>
    </source>
</evidence>
<feature type="short sequence motif" description="GXGXXG" evidence="6">
    <location>
        <begin position="24"/>
        <end position="29"/>
    </location>
</feature>
<dbReference type="GO" id="GO:0016042">
    <property type="term" value="P:lipid catabolic process"/>
    <property type="evidence" value="ECO:0007669"/>
    <property type="project" value="UniProtKB-UniRule"/>
</dbReference>
<dbReference type="Pfam" id="PF01734">
    <property type="entry name" value="Patatin"/>
    <property type="match status" value="1"/>
</dbReference>
<organism evidence="10 11">
    <name type="scientific">Prunus yedoensis var. nudiflora</name>
    <dbReference type="NCBI Taxonomy" id="2094558"/>
    <lineage>
        <taxon>Eukaryota</taxon>
        <taxon>Viridiplantae</taxon>
        <taxon>Streptophyta</taxon>
        <taxon>Embryophyta</taxon>
        <taxon>Tracheophyta</taxon>
        <taxon>Spermatophyta</taxon>
        <taxon>Magnoliopsida</taxon>
        <taxon>eudicotyledons</taxon>
        <taxon>Gunneridae</taxon>
        <taxon>Pentapetalae</taxon>
        <taxon>rosids</taxon>
        <taxon>fabids</taxon>
        <taxon>Rosales</taxon>
        <taxon>Rosaceae</taxon>
        <taxon>Amygdaloideae</taxon>
        <taxon>Amygdaleae</taxon>
        <taxon>Prunus</taxon>
    </lineage>
</organism>
<dbReference type="EMBL" id="PJQY01000409">
    <property type="protein sequence ID" value="PQQ11180.1"/>
    <property type="molecule type" value="Genomic_DNA"/>
</dbReference>
<dbReference type="InterPro" id="IPR002641">
    <property type="entry name" value="PNPLA_dom"/>
</dbReference>
<evidence type="ECO:0000256" key="4">
    <source>
        <dbReference type="ARBA" id="ARBA00022963"/>
    </source>
</evidence>
<feature type="active site" description="Proton acceptor" evidence="6">
    <location>
        <position position="213"/>
    </location>
</feature>
<feature type="active site" description="Nucleophile" evidence="6">
    <location>
        <position position="64"/>
    </location>
</feature>
<comment type="caution">
    <text evidence="10">The sequence shown here is derived from an EMBL/GenBank/DDBJ whole genome shotgun (WGS) entry which is preliminary data.</text>
</comment>
<dbReference type="SUPFAM" id="SSF52151">
    <property type="entry name" value="FabD/lysophospholipase-like"/>
    <property type="match status" value="1"/>
</dbReference>
<accession>A0A314YXF8</accession>
<reference evidence="10 11" key="1">
    <citation type="submission" date="2018-02" db="EMBL/GenBank/DDBJ databases">
        <title>Draft genome of wild Prunus yedoensis var. nudiflora.</title>
        <authorList>
            <person name="Baek S."/>
            <person name="Kim J.-H."/>
            <person name="Choi K."/>
            <person name="Kim G.-B."/>
            <person name="Cho A."/>
            <person name="Jang H."/>
            <person name="Shin C.-H."/>
            <person name="Yu H.-J."/>
            <person name="Mun J.-H."/>
        </authorList>
    </citation>
    <scope>NUCLEOTIDE SEQUENCE [LARGE SCALE GENOMIC DNA]</scope>
    <source>
        <strain evidence="11">cv. Jeju island</strain>
        <tissue evidence="10">Leaf</tissue>
    </source>
</reference>
<feature type="domain" description="PNPLA" evidence="9">
    <location>
        <begin position="20"/>
        <end position="226"/>
    </location>
</feature>
<evidence type="ECO:0000256" key="7">
    <source>
        <dbReference type="RuleBase" id="RU361262"/>
    </source>
</evidence>
<feature type="short sequence motif" description="DGA/G" evidence="6">
    <location>
        <begin position="213"/>
        <end position="215"/>
    </location>
</feature>
<keyword evidence="8" id="KW-0472">Membrane</keyword>
<comment type="domain">
    <text evidence="7">The nitrogen atoms of the two glycine residues in the GGXR motif define the oxyanion hole, and stabilize the oxyanion that forms during the nucleophilic attack by the catalytic serine during substrate cleavage.</text>
</comment>
<protein>
    <recommendedName>
        <fullName evidence="7">Patatin</fullName>
        <ecNumber evidence="7">3.1.1.-</ecNumber>
    </recommendedName>
</protein>
<feature type="short sequence motif" description="GXSXG" evidence="6">
    <location>
        <begin position="62"/>
        <end position="66"/>
    </location>
</feature>
<evidence type="ECO:0000313" key="11">
    <source>
        <dbReference type="Proteomes" id="UP000250321"/>
    </source>
</evidence>
<dbReference type="AlphaFoldDB" id="A0A314YXF8"/>
<dbReference type="OrthoDB" id="1658288at2759"/>
<dbReference type="STRING" id="2094558.A0A314YXF8"/>
<dbReference type="GO" id="GO:0004620">
    <property type="term" value="F:phospholipase activity"/>
    <property type="evidence" value="ECO:0007669"/>
    <property type="project" value="TreeGrafter"/>
</dbReference>
<dbReference type="GO" id="GO:0047372">
    <property type="term" value="F:monoacylglycerol lipase activity"/>
    <property type="evidence" value="ECO:0007669"/>
    <property type="project" value="TreeGrafter"/>
</dbReference>
<keyword evidence="3" id="KW-0611">Plant defense</keyword>
<dbReference type="InterPro" id="IPR016035">
    <property type="entry name" value="Acyl_Trfase/lysoPLipase"/>
</dbReference>
<dbReference type="PANTHER" id="PTHR32176">
    <property type="entry name" value="XYLOSE ISOMERASE"/>
    <property type="match status" value="1"/>
</dbReference>
<evidence type="ECO:0000256" key="5">
    <source>
        <dbReference type="ARBA" id="ARBA00023098"/>
    </source>
</evidence>
<keyword evidence="8" id="KW-0812">Transmembrane</keyword>
<comment type="function">
    <text evidence="7">Lipolytic acyl hydrolase (LAH).</text>
</comment>
<proteinExistence type="inferred from homology"/>
<gene>
    <name evidence="10" type="ORF">Pyn_13951</name>
</gene>
<keyword evidence="5 6" id="KW-0443">Lipid metabolism</keyword>
<keyword evidence="4 6" id="KW-0442">Lipid degradation</keyword>
<keyword evidence="8" id="KW-1133">Transmembrane helix</keyword>
<dbReference type="FunFam" id="3.40.1090.10:FF:000005">
    <property type="entry name" value="Patatin"/>
    <property type="match status" value="1"/>
</dbReference>
<evidence type="ECO:0000256" key="3">
    <source>
        <dbReference type="ARBA" id="ARBA00022821"/>
    </source>
</evidence>
<evidence type="ECO:0000313" key="10">
    <source>
        <dbReference type="EMBL" id="PQQ11180.1"/>
    </source>
</evidence>
<name>A0A314YXF8_PRUYE</name>
<dbReference type="PROSITE" id="PS51635">
    <property type="entry name" value="PNPLA"/>
    <property type="match status" value="1"/>
</dbReference>